<feature type="non-terminal residue" evidence="1">
    <location>
        <position position="48"/>
    </location>
</feature>
<comment type="caution">
    <text evidence="1">The sequence shown here is derived from an EMBL/GenBank/DDBJ whole genome shotgun (WGS) entry which is preliminary data.</text>
</comment>
<evidence type="ECO:0000313" key="1">
    <source>
        <dbReference type="EMBL" id="CAG8733664.1"/>
    </source>
</evidence>
<keyword evidence="2" id="KW-1185">Reference proteome</keyword>
<dbReference type="EMBL" id="CAJVPW010034484">
    <property type="protein sequence ID" value="CAG8733664.1"/>
    <property type="molecule type" value="Genomic_DNA"/>
</dbReference>
<sequence>VEIGSFDKMVKIKNLYKNGYYKYSRYTEIDEEKAYKYSKNLQKNIILN</sequence>
<accession>A0ACA9Q4G3</accession>
<organism evidence="1 2">
    <name type="scientific">Cetraspora pellucida</name>
    <dbReference type="NCBI Taxonomy" id="1433469"/>
    <lineage>
        <taxon>Eukaryota</taxon>
        <taxon>Fungi</taxon>
        <taxon>Fungi incertae sedis</taxon>
        <taxon>Mucoromycota</taxon>
        <taxon>Glomeromycotina</taxon>
        <taxon>Glomeromycetes</taxon>
        <taxon>Diversisporales</taxon>
        <taxon>Gigasporaceae</taxon>
        <taxon>Cetraspora</taxon>
    </lineage>
</organism>
<evidence type="ECO:0000313" key="2">
    <source>
        <dbReference type="Proteomes" id="UP000789366"/>
    </source>
</evidence>
<proteinExistence type="predicted"/>
<feature type="non-terminal residue" evidence="1">
    <location>
        <position position="1"/>
    </location>
</feature>
<protein>
    <submittedName>
        <fullName evidence="1">4258_t:CDS:1</fullName>
    </submittedName>
</protein>
<gene>
    <name evidence="1" type="ORF">SPELUC_LOCUS13294</name>
</gene>
<reference evidence="1" key="1">
    <citation type="submission" date="2021-06" db="EMBL/GenBank/DDBJ databases">
        <authorList>
            <person name="Kallberg Y."/>
            <person name="Tangrot J."/>
            <person name="Rosling A."/>
        </authorList>
    </citation>
    <scope>NUCLEOTIDE SEQUENCE</scope>
    <source>
        <strain evidence="1">28 12/20/2015</strain>
    </source>
</reference>
<dbReference type="Proteomes" id="UP000789366">
    <property type="component" value="Unassembled WGS sequence"/>
</dbReference>
<name>A0ACA9Q4G3_9GLOM</name>